<sequence>MTSPKLRALCLLPVLGLTVAAAGWLRQWPVTLSEPDAGAYRIELTEPVYHTAVNPDLRDVTVVDVDGQPVPTMVFDVDAPVASKAERIEMPWFVLPNGAQFPSQQIRVISQQSSEGRVLRLEAREGVSPSHAAESWLVDASALRSAVTALHLSLAADAQVEARFRVEGSDDLASWRLLTTDANVLQLARGGRVLSQLRIPLDNAARYLRLTQTSGDAVPVAAIFAETTPAAKVRSPDSRDFSPSVVAADRRSFEFLVDGLQPFDQADVVLPGNSAVTWRLESRDNAESPWQLRAGPWAQYRIGDTQRSRAQLLVPIRQRYWRLVSDVAVVETPKLRLSWLPEVLVFVASGKPPYRLVAGSAQQLRQDAPIADLLADIRGERGVGWQPASARIEGPGEMSDPAALSAPRDWKNYALWGVLLLAALVVVGFAVSLLRANAARDDKDQDAPTGGG</sequence>
<proteinExistence type="predicted"/>
<evidence type="ECO:0008006" key="4">
    <source>
        <dbReference type="Google" id="ProtNLM"/>
    </source>
</evidence>
<evidence type="ECO:0000256" key="1">
    <source>
        <dbReference type="SAM" id="Phobius"/>
    </source>
</evidence>
<organism evidence="2 3">
    <name type="scientific">Solilutibacter tolerans</name>
    <dbReference type="NCBI Taxonomy" id="1604334"/>
    <lineage>
        <taxon>Bacteria</taxon>
        <taxon>Pseudomonadati</taxon>
        <taxon>Pseudomonadota</taxon>
        <taxon>Gammaproteobacteria</taxon>
        <taxon>Lysobacterales</taxon>
        <taxon>Lysobacteraceae</taxon>
        <taxon>Solilutibacter</taxon>
    </lineage>
</organism>
<dbReference type="RefSeq" id="WP_076587278.1">
    <property type="nucleotide sequence ID" value="NZ_FTLW01000003.1"/>
</dbReference>
<evidence type="ECO:0000313" key="3">
    <source>
        <dbReference type="Proteomes" id="UP000241788"/>
    </source>
</evidence>
<keyword evidence="3" id="KW-1185">Reference proteome</keyword>
<evidence type="ECO:0000313" key="2">
    <source>
        <dbReference type="EMBL" id="SIQ62972.1"/>
    </source>
</evidence>
<dbReference type="EMBL" id="FTLW01000003">
    <property type="protein sequence ID" value="SIQ62972.1"/>
    <property type="molecule type" value="Genomic_DNA"/>
</dbReference>
<dbReference type="InterPro" id="IPR025060">
    <property type="entry name" value="DUF3999"/>
</dbReference>
<dbReference type="Proteomes" id="UP000241788">
    <property type="component" value="Unassembled WGS sequence"/>
</dbReference>
<dbReference type="AlphaFoldDB" id="A0A1N6UBH9"/>
<dbReference type="Pfam" id="PF13163">
    <property type="entry name" value="DUF3999"/>
    <property type="match status" value="1"/>
</dbReference>
<name>A0A1N6UBH9_9GAMM</name>
<gene>
    <name evidence="2" type="ORF">SAMN05421546_1611</name>
</gene>
<keyword evidence="1" id="KW-1133">Transmembrane helix</keyword>
<feature type="transmembrane region" description="Helical" evidence="1">
    <location>
        <begin position="413"/>
        <end position="434"/>
    </location>
</feature>
<dbReference type="STRING" id="1604334.SAMN05421546_1611"/>
<reference evidence="3" key="1">
    <citation type="submission" date="2017-01" db="EMBL/GenBank/DDBJ databases">
        <authorList>
            <person name="Varghese N."/>
            <person name="Submissions S."/>
        </authorList>
    </citation>
    <scope>NUCLEOTIDE SEQUENCE [LARGE SCALE GENOMIC DNA]</scope>
    <source>
        <strain evidence="3">UM1</strain>
    </source>
</reference>
<protein>
    <recommendedName>
        <fullName evidence="4">DUF3999 domain-containing protein</fullName>
    </recommendedName>
</protein>
<keyword evidence="1" id="KW-0812">Transmembrane</keyword>
<dbReference type="OrthoDB" id="5405606at2"/>
<keyword evidence="1" id="KW-0472">Membrane</keyword>
<accession>A0A1N6UBH9</accession>